<proteinExistence type="predicted"/>
<feature type="compositionally biased region" description="Polar residues" evidence="1">
    <location>
        <begin position="109"/>
        <end position="119"/>
    </location>
</feature>
<organism evidence="2 3">
    <name type="scientific">Lepidopterella palustris CBS 459.81</name>
    <dbReference type="NCBI Taxonomy" id="1314670"/>
    <lineage>
        <taxon>Eukaryota</taxon>
        <taxon>Fungi</taxon>
        <taxon>Dikarya</taxon>
        <taxon>Ascomycota</taxon>
        <taxon>Pezizomycotina</taxon>
        <taxon>Dothideomycetes</taxon>
        <taxon>Pleosporomycetidae</taxon>
        <taxon>Mytilinidiales</taxon>
        <taxon>Argynnaceae</taxon>
        <taxon>Lepidopterella</taxon>
    </lineage>
</organism>
<evidence type="ECO:0000256" key="1">
    <source>
        <dbReference type="SAM" id="MobiDB-lite"/>
    </source>
</evidence>
<feature type="region of interest" description="Disordered" evidence="1">
    <location>
        <begin position="196"/>
        <end position="218"/>
    </location>
</feature>
<feature type="compositionally biased region" description="Low complexity" evidence="1">
    <location>
        <begin position="120"/>
        <end position="131"/>
    </location>
</feature>
<keyword evidence="3" id="KW-1185">Reference proteome</keyword>
<gene>
    <name evidence="2" type="ORF">K432DRAFT_405584</name>
</gene>
<protein>
    <submittedName>
        <fullName evidence="2">Uncharacterized protein</fullName>
    </submittedName>
</protein>
<dbReference type="AlphaFoldDB" id="A0A8E2E8M2"/>
<name>A0A8E2E8M2_9PEZI</name>
<feature type="region of interest" description="Disordered" evidence="1">
    <location>
        <begin position="105"/>
        <end position="144"/>
    </location>
</feature>
<evidence type="ECO:0000313" key="3">
    <source>
        <dbReference type="Proteomes" id="UP000250266"/>
    </source>
</evidence>
<accession>A0A8E2E8M2</accession>
<dbReference type="EMBL" id="KV745006">
    <property type="protein sequence ID" value="OCK79431.1"/>
    <property type="molecule type" value="Genomic_DNA"/>
</dbReference>
<dbReference type="Proteomes" id="UP000250266">
    <property type="component" value="Unassembled WGS sequence"/>
</dbReference>
<reference evidence="2 3" key="1">
    <citation type="journal article" date="2016" name="Nat. Commun.">
        <title>Ectomycorrhizal ecology is imprinted in the genome of the dominant symbiotic fungus Cenococcum geophilum.</title>
        <authorList>
            <consortium name="DOE Joint Genome Institute"/>
            <person name="Peter M."/>
            <person name="Kohler A."/>
            <person name="Ohm R.A."/>
            <person name="Kuo A."/>
            <person name="Krutzmann J."/>
            <person name="Morin E."/>
            <person name="Arend M."/>
            <person name="Barry K.W."/>
            <person name="Binder M."/>
            <person name="Choi C."/>
            <person name="Clum A."/>
            <person name="Copeland A."/>
            <person name="Grisel N."/>
            <person name="Haridas S."/>
            <person name="Kipfer T."/>
            <person name="LaButti K."/>
            <person name="Lindquist E."/>
            <person name="Lipzen A."/>
            <person name="Maire R."/>
            <person name="Meier B."/>
            <person name="Mihaltcheva S."/>
            <person name="Molinier V."/>
            <person name="Murat C."/>
            <person name="Poggeler S."/>
            <person name="Quandt C.A."/>
            <person name="Sperisen C."/>
            <person name="Tritt A."/>
            <person name="Tisserant E."/>
            <person name="Crous P.W."/>
            <person name="Henrissat B."/>
            <person name="Nehls U."/>
            <person name="Egli S."/>
            <person name="Spatafora J.W."/>
            <person name="Grigoriev I.V."/>
            <person name="Martin F.M."/>
        </authorList>
    </citation>
    <scope>NUCLEOTIDE SEQUENCE [LARGE SCALE GENOMIC DNA]</scope>
    <source>
        <strain evidence="2 3">CBS 459.81</strain>
    </source>
</reference>
<sequence length="280" mass="30886">MASHMYNSSNPQELLQLLMEYRELVTRNRAAEETIIKQNRAAEASLFAQLTIPTPYLPPSASIILNLQDGASDTEPDKKISQRREHAKLSPLLFTRDQPGLLSHCFAKNSRSNSPTNQHSPTPELLPPLSTARAPTPSVRCNPTRPVYTPPSGTLLPLSGVLSPLASPAFTLLTPHEPMSPDYWASYAALKASNMPTPGSYSSPNSRTSQQNNSARVLPSRAARIVAQSKNKRAAEDMVEFEEEMREEWGVGTRAKIVRREDVEVGRGFGQLRRGDESRG</sequence>
<evidence type="ECO:0000313" key="2">
    <source>
        <dbReference type="EMBL" id="OCK79431.1"/>
    </source>
</evidence>
<feature type="compositionally biased region" description="Polar residues" evidence="1">
    <location>
        <begin position="196"/>
        <end position="215"/>
    </location>
</feature>